<reference evidence="2" key="1">
    <citation type="submission" date="2016-03" db="EMBL/GenBank/DDBJ databases">
        <title>Updated assembly of Pseudogymnoascus destructans, the fungus causing white-nose syndrome of bats.</title>
        <authorList>
            <person name="Palmer J.M."/>
            <person name="Drees K.P."/>
            <person name="Foster J.T."/>
            <person name="Lindner D.L."/>
        </authorList>
    </citation>
    <scope>NUCLEOTIDE SEQUENCE [LARGE SCALE GENOMIC DNA]</scope>
    <source>
        <strain evidence="2">20631-21</strain>
    </source>
</reference>
<protein>
    <submittedName>
        <fullName evidence="2">Uncharacterized protein</fullName>
    </submittedName>
</protein>
<evidence type="ECO:0000256" key="1">
    <source>
        <dbReference type="SAM" id="MobiDB-lite"/>
    </source>
</evidence>
<dbReference type="AlphaFoldDB" id="A0A177AND6"/>
<gene>
    <name evidence="2" type="ORF">VC83_00813</name>
</gene>
<organism evidence="2">
    <name type="scientific">Pseudogymnoascus destructans</name>
    <dbReference type="NCBI Taxonomy" id="655981"/>
    <lineage>
        <taxon>Eukaryota</taxon>
        <taxon>Fungi</taxon>
        <taxon>Dikarya</taxon>
        <taxon>Ascomycota</taxon>
        <taxon>Pezizomycotina</taxon>
        <taxon>Leotiomycetes</taxon>
        <taxon>Thelebolales</taxon>
        <taxon>Thelebolaceae</taxon>
        <taxon>Pseudogymnoascus</taxon>
    </lineage>
</organism>
<sequence length="65" mass="6937">MDSHLYETLNDVASTAGEKDGDRVLIDGEAKEGKHPAPSTSSHISSPHAACRIPHRIPHAASRIP</sequence>
<dbReference type="EMBL" id="KV441387">
    <property type="protein sequence ID" value="OAF62684.1"/>
    <property type="molecule type" value="Genomic_DNA"/>
</dbReference>
<dbReference type="Proteomes" id="UP000077154">
    <property type="component" value="Unassembled WGS sequence"/>
</dbReference>
<proteinExistence type="predicted"/>
<dbReference type="RefSeq" id="XP_024327956.1">
    <property type="nucleotide sequence ID" value="XM_024464500.1"/>
</dbReference>
<accession>A0A177AND6</accession>
<name>A0A177AND6_9PEZI</name>
<feature type="region of interest" description="Disordered" evidence="1">
    <location>
        <begin position="1"/>
        <end position="65"/>
    </location>
</feature>
<feature type="compositionally biased region" description="Basic and acidic residues" evidence="1">
    <location>
        <begin position="17"/>
        <end position="35"/>
    </location>
</feature>
<dbReference type="GeneID" id="36283906"/>
<evidence type="ECO:0000313" key="2">
    <source>
        <dbReference type="EMBL" id="OAF62684.1"/>
    </source>
</evidence>